<feature type="signal peptide" evidence="1">
    <location>
        <begin position="1"/>
        <end position="24"/>
    </location>
</feature>
<keyword evidence="1" id="KW-0732">Signal</keyword>
<evidence type="ECO:0000313" key="2">
    <source>
        <dbReference type="EMBL" id="ODN86823.1"/>
    </source>
</evidence>
<protein>
    <submittedName>
        <fullName evidence="2">Uncharacterized protein</fullName>
    </submittedName>
</protein>
<evidence type="ECO:0000256" key="1">
    <source>
        <dbReference type="SAM" id="SignalP"/>
    </source>
</evidence>
<evidence type="ECO:0000313" key="3">
    <source>
        <dbReference type="Proteomes" id="UP000094819"/>
    </source>
</evidence>
<accession>A0A1E3IE13</accession>
<dbReference type="GeneID" id="30196397"/>
<dbReference type="OrthoDB" id="2568950at2759"/>
<feature type="chain" id="PRO_5009129697" evidence="1">
    <location>
        <begin position="25"/>
        <end position="111"/>
    </location>
</feature>
<gene>
    <name evidence="2" type="ORF">L198_07186</name>
</gene>
<dbReference type="RefSeq" id="XP_019028815.1">
    <property type="nucleotide sequence ID" value="XM_019179198.1"/>
</dbReference>
<reference evidence="2 3" key="1">
    <citation type="submission" date="2016-06" db="EMBL/GenBank/DDBJ databases">
        <title>Evolution of pathogenesis and genome organization in the Tremellales.</title>
        <authorList>
            <person name="Cuomo C."/>
            <person name="Litvintseva A."/>
            <person name="Heitman J."/>
            <person name="Chen Y."/>
            <person name="Sun S."/>
            <person name="Springer D."/>
            <person name="Dromer F."/>
            <person name="Young S."/>
            <person name="Zeng Q."/>
            <person name="Chapman S."/>
            <person name="Gujja S."/>
            <person name="Saif S."/>
            <person name="Birren B."/>
        </authorList>
    </citation>
    <scope>NUCLEOTIDE SEQUENCE [LARGE SCALE GENOMIC DNA]</scope>
    <source>
        <strain evidence="2 3">CBS 7118</strain>
    </source>
</reference>
<name>A0A1E3IE13_9TREE</name>
<dbReference type="AlphaFoldDB" id="A0A1E3IE13"/>
<comment type="caution">
    <text evidence="2">The sequence shown here is derived from an EMBL/GenBank/DDBJ whole genome shotgun (WGS) entry which is preliminary data.</text>
</comment>
<dbReference type="EMBL" id="AWGH01000030">
    <property type="protein sequence ID" value="ODN86823.1"/>
    <property type="molecule type" value="Genomic_DNA"/>
</dbReference>
<dbReference type="Proteomes" id="UP000094819">
    <property type="component" value="Unassembled WGS sequence"/>
</dbReference>
<keyword evidence="3" id="KW-1185">Reference proteome</keyword>
<sequence length="111" mass="12014">MLFNAPALLTTTLLVLTATFPVSAVDYRLLANKPGSGSIESFKVSFKIQCPFFNPTNNTNANHRSTFFVPGDWQGQNTDSQALVYCTFTKQDGTAFAVTRELVDSLGGSIA</sequence>
<organism evidence="2 3">
    <name type="scientific">Cryptococcus wingfieldii CBS 7118</name>
    <dbReference type="NCBI Taxonomy" id="1295528"/>
    <lineage>
        <taxon>Eukaryota</taxon>
        <taxon>Fungi</taxon>
        <taxon>Dikarya</taxon>
        <taxon>Basidiomycota</taxon>
        <taxon>Agaricomycotina</taxon>
        <taxon>Tremellomycetes</taxon>
        <taxon>Tremellales</taxon>
        <taxon>Cryptococcaceae</taxon>
        <taxon>Cryptococcus</taxon>
    </lineage>
</organism>
<proteinExistence type="predicted"/>